<dbReference type="PROSITE" id="PS00676">
    <property type="entry name" value="SIGMA54_INTERACT_2"/>
    <property type="match status" value="1"/>
</dbReference>
<dbReference type="InterPro" id="IPR003593">
    <property type="entry name" value="AAA+_ATPase"/>
</dbReference>
<dbReference type="SMART" id="SM00382">
    <property type="entry name" value="AAA"/>
    <property type="match status" value="1"/>
</dbReference>
<dbReference type="Gene3D" id="1.10.10.60">
    <property type="entry name" value="Homeodomain-like"/>
    <property type="match status" value="1"/>
</dbReference>
<dbReference type="EMBL" id="CP001087">
    <property type="protein sequence ID" value="ACN15182.1"/>
    <property type="molecule type" value="Genomic_DNA"/>
</dbReference>
<dbReference type="KEGG" id="dat:HRM2_20830"/>
<dbReference type="GO" id="GO:0005524">
    <property type="term" value="F:ATP binding"/>
    <property type="evidence" value="ECO:0007669"/>
    <property type="project" value="UniProtKB-KW"/>
</dbReference>
<dbReference type="Proteomes" id="UP000000442">
    <property type="component" value="Chromosome"/>
</dbReference>
<evidence type="ECO:0000259" key="6">
    <source>
        <dbReference type="PROSITE" id="PS50045"/>
    </source>
</evidence>
<keyword evidence="3" id="KW-0805">Transcription regulation</keyword>
<evidence type="ECO:0000256" key="5">
    <source>
        <dbReference type="SAM" id="Coils"/>
    </source>
</evidence>
<feature type="coiled-coil region" evidence="5">
    <location>
        <begin position="388"/>
        <end position="422"/>
    </location>
</feature>
<dbReference type="OrthoDB" id="9761019at2"/>
<dbReference type="eggNOG" id="COG3829">
    <property type="taxonomic scope" value="Bacteria"/>
</dbReference>
<evidence type="ECO:0000256" key="2">
    <source>
        <dbReference type="ARBA" id="ARBA00022840"/>
    </source>
</evidence>
<dbReference type="FunFam" id="3.40.50.300:FF:000006">
    <property type="entry name" value="DNA-binding transcriptional regulator NtrC"/>
    <property type="match status" value="1"/>
</dbReference>
<dbReference type="Gene3D" id="1.10.8.60">
    <property type="match status" value="1"/>
</dbReference>
<dbReference type="RefSeq" id="WP_015903953.1">
    <property type="nucleotide sequence ID" value="NC_012108.1"/>
</dbReference>
<keyword evidence="7" id="KW-0238">DNA-binding</keyword>
<name>C0QDB8_DESAH</name>
<dbReference type="Pfam" id="PF25601">
    <property type="entry name" value="AAA_lid_14"/>
    <property type="match status" value="1"/>
</dbReference>
<dbReference type="GO" id="GO:0043565">
    <property type="term" value="F:sequence-specific DNA binding"/>
    <property type="evidence" value="ECO:0007669"/>
    <property type="project" value="InterPro"/>
</dbReference>
<keyword evidence="8" id="KW-1185">Reference proteome</keyword>
<evidence type="ECO:0000313" key="7">
    <source>
        <dbReference type="EMBL" id="ACN15182.1"/>
    </source>
</evidence>
<evidence type="ECO:0000256" key="4">
    <source>
        <dbReference type="ARBA" id="ARBA00023163"/>
    </source>
</evidence>
<gene>
    <name evidence="7" type="ordered locus">HRM2_20830</name>
</gene>
<dbReference type="InterPro" id="IPR002078">
    <property type="entry name" value="Sigma_54_int"/>
</dbReference>
<dbReference type="Pfam" id="PF00158">
    <property type="entry name" value="Sigma54_activat"/>
    <property type="match status" value="1"/>
</dbReference>
<organism evidence="7 8">
    <name type="scientific">Desulforapulum autotrophicum (strain ATCC 43914 / DSM 3382 / VKM B-1955 / HRM2)</name>
    <name type="common">Desulfobacterium autotrophicum</name>
    <dbReference type="NCBI Taxonomy" id="177437"/>
    <lineage>
        <taxon>Bacteria</taxon>
        <taxon>Pseudomonadati</taxon>
        <taxon>Thermodesulfobacteriota</taxon>
        <taxon>Desulfobacteria</taxon>
        <taxon>Desulfobacterales</taxon>
        <taxon>Desulfobacteraceae</taxon>
        <taxon>Desulforapulum</taxon>
    </lineage>
</organism>
<keyword evidence="4" id="KW-0804">Transcription</keyword>
<proteinExistence type="predicted"/>
<dbReference type="PROSITE" id="PS50045">
    <property type="entry name" value="SIGMA54_INTERACT_4"/>
    <property type="match status" value="1"/>
</dbReference>
<dbReference type="SUPFAM" id="SSF52540">
    <property type="entry name" value="P-loop containing nucleoside triphosphate hydrolases"/>
    <property type="match status" value="1"/>
</dbReference>
<keyword evidence="1" id="KW-0547">Nucleotide-binding</keyword>
<dbReference type="CDD" id="cd00009">
    <property type="entry name" value="AAA"/>
    <property type="match status" value="1"/>
</dbReference>
<dbReference type="InterPro" id="IPR002197">
    <property type="entry name" value="HTH_Fis"/>
</dbReference>
<dbReference type="PRINTS" id="PR01590">
    <property type="entry name" value="HTHFIS"/>
</dbReference>
<keyword evidence="5" id="KW-0175">Coiled coil</keyword>
<dbReference type="STRING" id="177437.HRM2_20830"/>
<sequence length="742" mass="86574">MITKDNYLEIGHVNCTECKTALDWNAVDSAAREYGLVTLVKRDGGGYFGITCPLCLKTTLHQADVYIIKKMLSGEFIYCPEGKYPNFDFFGHFGYFSNFNLDLSNALKFHQRLHYNFQRIPGYISFHRVDEYGRDKSIPATFVGKANVDYCSLINNYYAIGPIAEIQIFLKDFKDELILDQHQSFFKETEHDNIIKISQRIENKTGSKVFNRFIIGDPIFAYINKYCHKYDKETNRKIRERTFKRVRNDRQYKGLKELKEMYKRINERPIFPDTFQHNISKNYDLLDILTIPDQAWAYPMYLHSNRKFTQKDAKASFLPKPFGTLIKQPDFESITDNIWKELNKDHIQDLLSMMSENFIEEYIQLMKRIDCTFKCVWELKEKYLIKLCDAVQSKRKRAEFKIEQTNRKIEQIEKIQKNYSKLKDIISNDYEINKIKETLINYYKTNMVDICLLIGDTGTGKELFAKAVHQISGRKGNFVAVNCASTSELFDSKFFGHQKGSFTNANKDRIGVFEQANGGTIFLDEIGELDLKDQPKFLRVLQEREVTPVGENTPRKIDFLLVSATNRNLKEMVDQGKFREDLYHRINSPIIRIPALRKRREDIAILTRYFIDKFDIARSNDLKLDQLEIDDECIQELKRLPWFGNVRELENSCKMVVVLRLASNDRSKINFSEFEINESVTTKPSANKLENKKKKPLPGNTKITPEEVKQAMENNNGNKTKAAAELGVTYHTVLRNCKKLGI</sequence>
<dbReference type="PANTHER" id="PTHR32071">
    <property type="entry name" value="TRANSCRIPTIONAL REGULATORY PROTEIN"/>
    <property type="match status" value="1"/>
</dbReference>
<keyword evidence="2" id="KW-0067">ATP-binding</keyword>
<reference evidence="7 8" key="1">
    <citation type="journal article" date="2009" name="Environ. Microbiol.">
        <title>Genome sequence of Desulfobacterium autotrophicum HRM2, a marine sulfate reducer oxidizing organic carbon completely to carbon dioxide.</title>
        <authorList>
            <person name="Strittmatter A.W."/>
            <person name="Liesegang H."/>
            <person name="Rabus R."/>
            <person name="Decker I."/>
            <person name="Amann J."/>
            <person name="Andres S."/>
            <person name="Henne A."/>
            <person name="Fricke W.F."/>
            <person name="Martinez-Arias R."/>
            <person name="Bartels D."/>
            <person name="Goesmann A."/>
            <person name="Krause L."/>
            <person name="Puehler A."/>
            <person name="Klenk H.P."/>
            <person name="Richter M."/>
            <person name="Schuler M."/>
            <person name="Gloeckner F.O."/>
            <person name="Meyerdierks A."/>
            <person name="Gottschalk G."/>
            <person name="Amann R."/>
        </authorList>
    </citation>
    <scope>NUCLEOTIDE SEQUENCE [LARGE SCALE GENOMIC DNA]</scope>
    <source>
        <strain evidence="8">ATCC 43914 / DSM 3382 / HRM2</strain>
    </source>
</reference>
<feature type="domain" description="Sigma-54 factor interaction" evidence="6">
    <location>
        <begin position="425"/>
        <end position="658"/>
    </location>
</feature>
<protein>
    <submittedName>
        <fullName evidence="7">Sigma-54 dependent two component DNA-binding response regulator (Fis family protein)</fullName>
    </submittedName>
</protein>
<dbReference type="AlphaFoldDB" id="C0QDB8"/>
<evidence type="ECO:0000313" key="8">
    <source>
        <dbReference type="Proteomes" id="UP000000442"/>
    </source>
</evidence>
<accession>C0QDB8</accession>
<evidence type="ECO:0000256" key="1">
    <source>
        <dbReference type="ARBA" id="ARBA00022741"/>
    </source>
</evidence>
<evidence type="ECO:0000256" key="3">
    <source>
        <dbReference type="ARBA" id="ARBA00023015"/>
    </source>
</evidence>
<dbReference type="InterPro" id="IPR025943">
    <property type="entry name" value="Sigma_54_int_dom_ATP-bd_2"/>
</dbReference>
<dbReference type="HOGENOM" id="CLU_374182_0_0_7"/>
<dbReference type="Pfam" id="PF02954">
    <property type="entry name" value="HTH_8"/>
    <property type="match status" value="1"/>
</dbReference>
<dbReference type="InterPro" id="IPR058031">
    <property type="entry name" value="AAA_lid_NorR"/>
</dbReference>
<dbReference type="GO" id="GO:0006355">
    <property type="term" value="P:regulation of DNA-templated transcription"/>
    <property type="evidence" value="ECO:0007669"/>
    <property type="project" value="InterPro"/>
</dbReference>
<dbReference type="InterPro" id="IPR027417">
    <property type="entry name" value="P-loop_NTPase"/>
</dbReference>
<dbReference type="Gene3D" id="3.40.50.300">
    <property type="entry name" value="P-loop containing nucleotide triphosphate hydrolases"/>
    <property type="match status" value="1"/>
</dbReference>